<proteinExistence type="inferred from homology"/>
<dbReference type="PROSITE" id="PS00956">
    <property type="entry name" value="HYDROPHOBIN"/>
    <property type="match status" value="1"/>
</dbReference>
<dbReference type="InterPro" id="IPR001338">
    <property type="entry name" value="Class_I_Hydrophobin"/>
</dbReference>
<feature type="chain" id="PRO_5013987229" description="Hydrophobin" evidence="7">
    <location>
        <begin position="20"/>
        <end position="115"/>
    </location>
</feature>
<dbReference type="GO" id="GO:0005199">
    <property type="term" value="F:structural constituent of cell wall"/>
    <property type="evidence" value="ECO:0007669"/>
    <property type="project" value="InterPro"/>
</dbReference>
<feature type="signal peptide" evidence="7">
    <location>
        <begin position="1"/>
        <end position="19"/>
    </location>
</feature>
<evidence type="ECO:0000313" key="9">
    <source>
        <dbReference type="Proteomes" id="UP000027222"/>
    </source>
</evidence>
<sequence length="115" mass="11485">MFSRVAAFFVLALPILATASELEARDTCNTGPVQCCTNLADSSSTNLGEALGGGLLGINIAAIVGSVTGLVGVGCLPLSVIGLSGNSCSQQPVCCTNNYGFGAIQFGCSPVNVNL</sequence>
<evidence type="ECO:0000256" key="4">
    <source>
        <dbReference type="ARBA" id="ARBA00022525"/>
    </source>
</evidence>
<dbReference type="GO" id="GO:0009277">
    <property type="term" value="C:fungal-type cell wall"/>
    <property type="evidence" value="ECO:0007669"/>
    <property type="project" value="InterPro"/>
</dbReference>
<evidence type="ECO:0000256" key="5">
    <source>
        <dbReference type="ARBA" id="ARBA00022729"/>
    </source>
</evidence>
<keyword evidence="4 7" id="KW-0964">Secreted</keyword>
<gene>
    <name evidence="8" type="ORF">GALMADRAFT_140196</name>
</gene>
<evidence type="ECO:0000256" key="1">
    <source>
        <dbReference type="ARBA" id="ARBA00004191"/>
    </source>
</evidence>
<dbReference type="SMART" id="SM00075">
    <property type="entry name" value="HYDRO"/>
    <property type="match status" value="1"/>
</dbReference>
<comment type="similarity">
    <text evidence="2 7">Belongs to the fungal hydrophobin family.</text>
</comment>
<dbReference type="HOGENOM" id="CLU_105134_2_0_1"/>
<evidence type="ECO:0000313" key="8">
    <source>
        <dbReference type="EMBL" id="KDR75557.1"/>
    </source>
</evidence>
<evidence type="ECO:0000256" key="6">
    <source>
        <dbReference type="ARBA" id="ARBA00023157"/>
    </source>
</evidence>
<comment type="subcellular location">
    <subcellularLocation>
        <location evidence="1 7">Secreted</location>
        <location evidence="1 7">Cell wall</location>
    </subcellularLocation>
</comment>
<organism evidence="8 9">
    <name type="scientific">Galerina marginata (strain CBS 339.88)</name>
    <dbReference type="NCBI Taxonomy" id="685588"/>
    <lineage>
        <taxon>Eukaryota</taxon>
        <taxon>Fungi</taxon>
        <taxon>Dikarya</taxon>
        <taxon>Basidiomycota</taxon>
        <taxon>Agaricomycotina</taxon>
        <taxon>Agaricomycetes</taxon>
        <taxon>Agaricomycetidae</taxon>
        <taxon>Agaricales</taxon>
        <taxon>Agaricineae</taxon>
        <taxon>Strophariaceae</taxon>
        <taxon>Galerina</taxon>
    </lineage>
</organism>
<evidence type="ECO:0000256" key="7">
    <source>
        <dbReference type="RuleBase" id="RU365009"/>
    </source>
</evidence>
<dbReference type="EMBL" id="KL142380">
    <property type="protein sequence ID" value="KDR75557.1"/>
    <property type="molecule type" value="Genomic_DNA"/>
</dbReference>
<dbReference type="AlphaFoldDB" id="A0A067SZS5"/>
<evidence type="ECO:0000256" key="2">
    <source>
        <dbReference type="ARBA" id="ARBA00010446"/>
    </source>
</evidence>
<keyword evidence="9" id="KW-1185">Reference proteome</keyword>
<keyword evidence="5 7" id="KW-0732">Signal</keyword>
<protein>
    <recommendedName>
        <fullName evidence="7">Hydrophobin</fullName>
    </recommendedName>
</protein>
<reference evidence="9" key="1">
    <citation type="journal article" date="2014" name="Proc. Natl. Acad. Sci. U.S.A.">
        <title>Extensive sampling of basidiomycete genomes demonstrates inadequacy of the white-rot/brown-rot paradigm for wood decay fungi.</title>
        <authorList>
            <person name="Riley R."/>
            <person name="Salamov A.A."/>
            <person name="Brown D.W."/>
            <person name="Nagy L.G."/>
            <person name="Floudas D."/>
            <person name="Held B.W."/>
            <person name="Levasseur A."/>
            <person name="Lombard V."/>
            <person name="Morin E."/>
            <person name="Otillar R."/>
            <person name="Lindquist E.A."/>
            <person name="Sun H."/>
            <person name="LaButti K.M."/>
            <person name="Schmutz J."/>
            <person name="Jabbour D."/>
            <person name="Luo H."/>
            <person name="Baker S.E."/>
            <person name="Pisabarro A.G."/>
            <person name="Walton J.D."/>
            <person name="Blanchette R.A."/>
            <person name="Henrissat B."/>
            <person name="Martin F."/>
            <person name="Cullen D."/>
            <person name="Hibbett D.S."/>
            <person name="Grigoriev I.V."/>
        </authorList>
    </citation>
    <scope>NUCLEOTIDE SEQUENCE [LARGE SCALE GENOMIC DNA]</scope>
    <source>
        <strain evidence="9">CBS 339.88</strain>
    </source>
</reference>
<accession>A0A067SZS5</accession>
<dbReference type="STRING" id="685588.A0A067SZS5"/>
<dbReference type="Proteomes" id="UP000027222">
    <property type="component" value="Unassembled WGS sequence"/>
</dbReference>
<dbReference type="InterPro" id="IPR019778">
    <property type="entry name" value="Class_I_Hydrophobin_CS"/>
</dbReference>
<evidence type="ECO:0000256" key="3">
    <source>
        <dbReference type="ARBA" id="ARBA00022512"/>
    </source>
</evidence>
<dbReference type="Pfam" id="PF01185">
    <property type="entry name" value="Hydrophobin"/>
    <property type="match status" value="1"/>
</dbReference>
<name>A0A067SZS5_GALM3</name>
<keyword evidence="3 7" id="KW-0134">Cell wall</keyword>
<dbReference type="OrthoDB" id="2753034at2759"/>
<dbReference type="CDD" id="cd23507">
    <property type="entry name" value="hydrophobin_I"/>
    <property type="match status" value="1"/>
</dbReference>
<keyword evidence="6 7" id="KW-1015">Disulfide bond</keyword>